<reference evidence="1" key="1">
    <citation type="submission" date="2017-07" db="EMBL/GenBank/DDBJ databases">
        <authorList>
            <person name="Mikheyev A."/>
            <person name="Grau M."/>
        </authorList>
    </citation>
    <scope>NUCLEOTIDE SEQUENCE</scope>
    <source>
        <tissue evidence="1">Venom_gland</tissue>
    </source>
</reference>
<protein>
    <submittedName>
        <fullName evidence="1">Uncharacterized protein</fullName>
    </submittedName>
</protein>
<accession>A0A2H6N7W3</accession>
<evidence type="ECO:0000313" key="1">
    <source>
        <dbReference type="EMBL" id="LAA26300.1"/>
    </source>
</evidence>
<reference evidence="1" key="2">
    <citation type="submission" date="2017-12" db="EMBL/GenBank/DDBJ databases">
        <title>Coralsnake Venomics: Analyses of Venom Gland Transcriptomes and Proteomes of Six Brazilian Taxa.</title>
        <authorList>
            <person name="Aird S.D."/>
            <person name="Jorge da Silva N."/>
            <person name="Qiu L."/>
            <person name="Villar-Briones A."/>
            <person name="Aparecida-Saddi V."/>
            <person name="Campos-Telles M.P."/>
            <person name="Grau M."/>
            <person name="Mikheyev A.S."/>
        </authorList>
    </citation>
    <scope>NUCLEOTIDE SEQUENCE</scope>
    <source>
        <tissue evidence="1">Venom_gland</tissue>
    </source>
</reference>
<proteinExistence type="predicted"/>
<sequence length="129" mass="15477">MPSDTWNILLYVVDMCRIEEILEKNTCMVGKDDKAHIDLKSEIFLLEMIPESYSKEKAYLIIHILTAARIIFVQNWKSEKIPIEEDVIRKILECAEMNRLTLAIKEKEQPEYYIIWALFYQWLEKKYES</sequence>
<dbReference type="AlphaFoldDB" id="A0A2H6N7W3"/>
<name>A0A2H6N7W3_9SAUR</name>
<dbReference type="EMBL" id="IACI01069041">
    <property type="protein sequence ID" value="LAA26300.1"/>
    <property type="molecule type" value="Transcribed_RNA"/>
</dbReference>
<organism evidence="1">
    <name type="scientific">Micrurus carvalhoi</name>
    <dbReference type="NCBI Taxonomy" id="3147026"/>
    <lineage>
        <taxon>Eukaryota</taxon>
        <taxon>Metazoa</taxon>
        <taxon>Chordata</taxon>
        <taxon>Craniata</taxon>
        <taxon>Vertebrata</taxon>
        <taxon>Euteleostomi</taxon>
        <taxon>Lepidosauria</taxon>
        <taxon>Squamata</taxon>
        <taxon>Bifurcata</taxon>
        <taxon>Unidentata</taxon>
        <taxon>Episquamata</taxon>
        <taxon>Toxicofera</taxon>
        <taxon>Serpentes</taxon>
        <taxon>Colubroidea</taxon>
        <taxon>Elapidae</taxon>
        <taxon>Elapinae</taxon>
        <taxon>Micrurus</taxon>
    </lineage>
</organism>